<evidence type="ECO:0000256" key="1">
    <source>
        <dbReference type="SAM" id="Phobius"/>
    </source>
</evidence>
<dbReference type="EMBL" id="CADCUQ010000232">
    <property type="protein sequence ID" value="CAA9386744.1"/>
    <property type="molecule type" value="Genomic_DNA"/>
</dbReference>
<gene>
    <name evidence="2" type="ORF">AVDCRST_MAG64-966</name>
</gene>
<keyword evidence="1" id="KW-0472">Membrane</keyword>
<evidence type="ECO:0000313" key="2">
    <source>
        <dbReference type="EMBL" id="CAA9386744.1"/>
    </source>
</evidence>
<keyword evidence="1" id="KW-0812">Transmembrane</keyword>
<protein>
    <submittedName>
        <fullName evidence="2">Uncharacterized protein</fullName>
    </submittedName>
</protein>
<dbReference type="AlphaFoldDB" id="A0A6J4NFD0"/>
<keyword evidence="1" id="KW-1133">Transmembrane helix</keyword>
<accession>A0A6J4NFD0</accession>
<proteinExistence type="predicted"/>
<sequence length="88" mass="9861">MTRRLVLAAMCFSCIAGFAWAVMVLLLGAFTVLNEVYWFRWSIAVCYAALSLLIAAPGAVVSWLAMRYVQHRREVVEGRQGFPVLPPQ</sequence>
<reference evidence="2" key="1">
    <citation type="submission" date="2020-02" db="EMBL/GenBank/DDBJ databases">
        <authorList>
            <person name="Meier V. D."/>
        </authorList>
    </citation>
    <scope>NUCLEOTIDE SEQUENCE</scope>
    <source>
        <strain evidence="2">AVDCRST_MAG64</strain>
    </source>
</reference>
<feature type="transmembrane region" description="Helical" evidence="1">
    <location>
        <begin position="37"/>
        <end position="64"/>
    </location>
</feature>
<name>A0A6J4NFD0_9BACT</name>
<organism evidence="2">
    <name type="scientific">uncultured Phycisphaerae bacterium</name>
    <dbReference type="NCBI Taxonomy" id="904963"/>
    <lineage>
        <taxon>Bacteria</taxon>
        <taxon>Pseudomonadati</taxon>
        <taxon>Planctomycetota</taxon>
        <taxon>Phycisphaerae</taxon>
        <taxon>environmental samples</taxon>
    </lineage>
</organism>